<reference evidence="2 3" key="2">
    <citation type="journal article" date="2013" name="Environ. Sci. Technol.">
        <title>The 4-tert-butylphenol-utilizing bacterium Sphingobium fuliginis OMI can degrade bisphenols via phenolic ring hydroxylation and meta-cleavage pathway.</title>
        <authorList>
            <person name="Ogata Y."/>
            <person name="Goda S."/>
            <person name="Toyama T."/>
            <person name="Sei K."/>
            <person name="Ike M."/>
        </authorList>
    </citation>
    <scope>NUCLEOTIDE SEQUENCE [LARGE SCALE GENOMIC DNA]</scope>
    <source>
        <strain evidence="2 3">OMI</strain>
    </source>
</reference>
<reference evidence="2 3" key="1">
    <citation type="journal article" date="2013" name="Biodegradation">
        <title>Occurrence of 4-tert-butylphenol (4-t-BP) biodegradation in an aquatic sample caused by the presence of Spirodela polyrrhiza and isolation of a 4-t-BP-utilizing bacterium.</title>
        <authorList>
            <person name="Ogata Y."/>
            <person name="Toyama T."/>
            <person name="Yu N."/>
            <person name="Wang X."/>
            <person name="Sei K."/>
            <person name="Ike M."/>
        </authorList>
    </citation>
    <scope>NUCLEOTIDE SEQUENCE [LARGE SCALE GENOMIC DNA]</scope>
    <source>
        <strain evidence="2 3">OMI</strain>
    </source>
</reference>
<sequence>MPFEPLLQTPGVPTNWDLITHVRLVRGLRPDSEHALKRWEILKELAKLQPERAFALPEVLAALDPVRDLPSGREASIKQDLRNWSNPRDHGNNSQDKGWLELGRLT</sequence>
<dbReference type="RefSeq" id="WP_099186212.1">
    <property type="nucleotide sequence ID" value="NZ_BEWI01000032.1"/>
</dbReference>
<proteinExistence type="predicted"/>
<dbReference type="Proteomes" id="UP000221538">
    <property type="component" value="Unassembled WGS sequence"/>
</dbReference>
<feature type="compositionally biased region" description="Basic and acidic residues" evidence="1">
    <location>
        <begin position="71"/>
        <end position="91"/>
    </location>
</feature>
<protein>
    <submittedName>
        <fullName evidence="2">Uncharacterized protein</fullName>
    </submittedName>
</protein>
<feature type="region of interest" description="Disordered" evidence="1">
    <location>
        <begin position="71"/>
        <end position="106"/>
    </location>
</feature>
<name>A0A292ZIP5_SPHSA</name>
<evidence type="ECO:0000313" key="3">
    <source>
        <dbReference type="Proteomes" id="UP000221538"/>
    </source>
</evidence>
<organism evidence="2 3">
    <name type="scientific">Sphingobium fuliginis (strain ATCC 27551)</name>
    <dbReference type="NCBI Taxonomy" id="336203"/>
    <lineage>
        <taxon>Bacteria</taxon>
        <taxon>Pseudomonadati</taxon>
        <taxon>Pseudomonadota</taxon>
        <taxon>Alphaproteobacteria</taxon>
        <taxon>Sphingomonadales</taxon>
        <taxon>Sphingomonadaceae</taxon>
        <taxon>Sphingobium</taxon>
    </lineage>
</organism>
<gene>
    <name evidence="2" type="ORF">SFOMI_3226</name>
</gene>
<accession>A0A292ZIP5</accession>
<evidence type="ECO:0000256" key="1">
    <source>
        <dbReference type="SAM" id="MobiDB-lite"/>
    </source>
</evidence>
<evidence type="ECO:0000313" key="2">
    <source>
        <dbReference type="EMBL" id="GAY22665.1"/>
    </source>
</evidence>
<dbReference type="EMBL" id="BEWI01000032">
    <property type="protein sequence ID" value="GAY22665.1"/>
    <property type="molecule type" value="Genomic_DNA"/>
</dbReference>
<dbReference type="AlphaFoldDB" id="A0A292ZIP5"/>
<comment type="caution">
    <text evidence="2">The sequence shown here is derived from an EMBL/GenBank/DDBJ whole genome shotgun (WGS) entry which is preliminary data.</text>
</comment>